<keyword evidence="1" id="KW-0472">Membrane</keyword>
<sequence>MNWIDLISWRDVIGYAGTGFTIMAYSMRRMLPLRVAAVLSSVALLVYAVLTGSGPIIVMELILLPINSYRLVELLKPLRNLEGPARRHAMVTSPVQKAPHR</sequence>
<evidence type="ECO:0000313" key="3">
    <source>
        <dbReference type="Proteomes" id="UP001433071"/>
    </source>
</evidence>
<comment type="caution">
    <text evidence="2">The sequence shown here is derived from an EMBL/GenBank/DDBJ whole genome shotgun (WGS) entry which is preliminary data.</text>
</comment>
<dbReference type="Proteomes" id="UP001433071">
    <property type="component" value="Unassembled WGS sequence"/>
</dbReference>
<keyword evidence="1" id="KW-1133">Transmembrane helix</keyword>
<dbReference type="RefSeq" id="WP_352560392.1">
    <property type="nucleotide sequence ID" value="NZ_JAMYQB010000021.1"/>
</dbReference>
<proteinExistence type="predicted"/>
<dbReference type="EMBL" id="JAMYQB010000021">
    <property type="protein sequence ID" value="MER9406923.1"/>
    <property type="molecule type" value="Genomic_DNA"/>
</dbReference>
<feature type="transmembrane region" description="Helical" evidence="1">
    <location>
        <begin position="31"/>
        <end position="50"/>
    </location>
</feature>
<organism evidence="2 3">
    <name type="scientific">Mesorhizobium caraganae</name>
    <dbReference type="NCBI Taxonomy" id="483206"/>
    <lineage>
        <taxon>Bacteria</taxon>
        <taxon>Pseudomonadati</taxon>
        <taxon>Pseudomonadota</taxon>
        <taxon>Alphaproteobacteria</taxon>
        <taxon>Hyphomicrobiales</taxon>
        <taxon>Phyllobacteriaceae</taxon>
        <taxon>Mesorhizobium</taxon>
    </lineage>
</organism>
<keyword evidence="3" id="KW-1185">Reference proteome</keyword>
<keyword evidence="1" id="KW-0812">Transmembrane</keyword>
<reference evidence="2 3" key="1">
    <citation type="journal article" date="2024" name="Proc. Natl. Acad. Sci. U.S.A.">
        <title>The evolutionary genomics of adaptation to stress in wild rhizobium bacteria.</title>
        <authorList>
            <person name="Kehlet-Delgado H."/>
            <person name="Montoya A.P."/>
            <person name="Jensen K.T."/>
            <person name="Wendlandt C.E."/>
            <person name="Dexheimer C."/>
            <person name="Roberts M."/>
            <person name="Torres Martinez L."/>
            <person name="Friesen M.L."/>
            <person name="Griffitts J.S."/>
            <person name="Porter S.S."/>
        </authorList>
    </citation>
    <scope>NUCLEOTIDE SEQUENCE [LARGE SCALE GENOMIC DNA]</scope>
    <source>
        <strain evidence="2 3">M0641</strain>
    </source>
</reference>
<protein>
    <submittedName>
        <fullName evidence="2">YgjV family protein</fullName>
    </submittedName>
</protein>
<name>A0ABV1Z4P8_9HYPH</name>
<evidence type="ECO:0000256" key="1">
    <source>
        <dbReference type="SAM" id="Phobius"/>
    </source>
</evidence>
<gene>
    <name evidence="2" type="ORF">NKI36_23085</name>
</gene>
<accession>A0ABV1Z4P8</accession>
<dbReference type="Pfam" id="PF10688">
    <property type="entry name" value="Imp-YgjV"/>
    <property type="match status" value="1"/>
</dbReference>
<evidence type="ECO:0000313" key="2">
    <source>
        <dbReference type="EMBL" id="MER9406923.1"/>
    </source>
</evidence>
<dbReference type="InterPro" id="IPR019629">
    <property type="entry name" value="Uncharacterised_HI1736/YgjV"/>
</dbReference>